<name>A0AAP0G3U1_9ASPA</name>
<feature type="compositionally biased region" description="Low complexity" evidence="3">
    <location>
        <begin position="55"/>
        <end position="65"/>
    </location>
</feature>
<dbReference type="Pfam" id="PF00665">
    <property type="entry name" value="rve"/>
    <property type="match status" value="1"/>
</dbReference>
<dbReference type="SUPFAM" id="SSF53098">
    <property type="entry name" value="Ribonuclease H-like"/>
    <property type="match status" value="2"/>
</dbReference>
<evidence type="ECO:0000259" key="4">
    <source>
        <dbReference type="PROSITE" id="PS50879"/>
    </source>
</evidence>
<dbReference type="PANTHER" id="PTHR48475:SF2">
    <property type="entry name" value="RIBONUCLEASE H"/>
    <property type="match status" value="1"/>
</dbReference>
<evidence type="ECO:0000256" key="3">
    <source>
        <dbReference type="SAM" id="MobiDB-lite"/>
    </source>
</evidence>
<dbReference type="InterPro" id="IPR043128">
    <property type="entry name" value="Rev_trsase/Diguanyl_cyclase"/>
</dbReference>
<dbReference type="PANTHER" id="PTHR48475">
    <property type="entry name" value="RIBONUCLEASE H"/>
    <property type="match status" value="1"/>
</dbReference>
<dbReference type="InterPro" id="IPR005162">
    <property type="entry name" value="Retrotrans_gag_dom"/>
</dbReference>
<dbReference type="InterPro" id="IPR021109">
    <property type="entry name" value="Peptidase_aspartic_dom_sf"/>
</dbReference>
<feature type="coiled-coil region" evidence="2">
    <location>
        <begin position="681"/>
        <end position="708"/>
    </location>
</feature>
<feature type="region of interest" description="Disordered" evidence="3">
    <location>
        <begin position="55"/>
        <end position="86"/>
    </location>
</feature>
<dbReference type="InterPro" id="IPR041577">
    <property type="entry name" value="RT_RNaseH_2"/>
</dbReference>
<dbReference type="Pfam" id="PF17919">
    <property type="entry name" value="RT_RNaseH_2"/>
    <property type="match status" value="1"/>
</dbReference>
<keyword evidence="2" id="KW-0175">Coiled coil</keyword>
<dbReference type="InterPro" id="IPR001584">
    <property type="entry name" value="Integrase_cat-core"/>
</dbReference>
<evidence type="ECO:0000259" key="5">
    <source>
        <dbReference type="PROSITE" id="PS50994"/>
    </source>
</evidence>
<comment type="caution">
    <text evidence="6">The sequence shown here is derived from an EMBL/GenBank/DDBJ whole genome shotgun (WGS) entry which is preliminary data.</text>
</comment>
<dbReference type="Gene3D" id="1.10.340.70">
    <property type="match status" value="1"/>
</dbReference>
<keyword evidence="7" id="KW-1185">Reference proteome</keyword>
<dbReference type="InterPro" id="IPR036397">
    <property type="entry name" value="RNaseH_sf"/>
</dbReference>
<dbReference type="SUPFAM" id="SSF56672">
    <property type="entry name" value="DNA/RNA polymerases"/>
    <property type="match status" value="1"/>
</dbReference>
<evidence type="ECO:0000256" key="2">
    <source>
        <dbReference type="SAM" id="Coils"/>
    </source>
</evidence>
<evidence type="ECO:0000313" key="6">
    <source>
        <dbReference type="EMBL" id="KAK8935867.1"/>
    </source>
</evidence>
<feature type="region of interest" description="Disordered" evidence="3">
    <location>
        <begin position="311"/>
        <end position="422"/>
    </location>
</feature>
<accession>A0AAP0G3U1</accession>
<dbReference type="GO" id="GO:0004523">
    <property type="term" value="F:RNA-DNA hybrid ribonuclease activity"/>
    <property type="evidence" value="ECO:0007669"/>
    <property type="project" value="InterPro"/>
</dbReference>
<protein>
    <submittedName>
        <fullName evidence="6">Uncharacterized protein</fullName>
    </submittedName>
</protein>
<dbReference type="Gene3D" id="3.30.420.10">
    <property type="entry name" value="Ribonuclease H-like superfamily/Ribonuclease H"/>
    <property type="match status" value="2"/>
</dbReference>
<dbReference type="GO" id="GO:0003676">
    <property type="term" value="F:nucleic acid binding"/>
    <property type="evidence" value="ECO:0007669"/>
    <property type="project" value="InterPro"/>
</dbReference>
<dbReference type="CDD" id="cd00303">
    <property type="entry name" value="retropepsin_like"/>
    <property type="match status" value="1"/>
</dbReference>
<dbReference type="Pfam" id="PF17921">
    <property type="entry name" value="Integrase_H2C2"/>
    <property type="match status" value="1"/>
</dbReference>
<dbReference type="GO" id="GO:0015074">
    <property type="term" value="P:DNA integration"/>
    <property type="evidence" value="ECO:0007669"/>
    <property type="project" value="InterPro"/>
</dbReference>
<dbReference type="InterPro" id="IPR000477">
    <property type="entry name" value="RT_dom"/>
</dbReference>
<feature type="compositionally biased region" description="Basic and acidic residues" evidence="3">
    <location>
        <begin position="311"/>
        <end position="334"/>
    </location>
</feature>
<feature type="region of interest" description="Disordered" evidence="3">
    <location>
        <begin position="1"/>
        <end position="27"/>
    </location>
</feature>
<feature type="compositionally biased region" description="Gly residues" evidence="3">
    <location>
        <begin position="1"/>
        <end position="25"/>
    </location>
</feature>
<feature type="domain" description="RNase H type-1" evidence="4">
    <location>
        <begin position="1330"/>
        <end position="1459"/>
    </location>
</feature>
<dbReference type="InterPro" id="IPR002156">
    <property type="entry name" value="RNaseH_domain"/>
</dbReference>
<dbReference type="InterPro" id="IPR041588">
    <property type="entry name" value="Integrase_H2C2"/>
</dbReference>
<dbReference type="GO" id="GO:0006310">
    <property type="term" value="P:DNA recombination"/>
    <property type="evidence" value="ECO:0007669"/>
    <property type="project" value="UniProtKB-KW"/>
</dbReference>
<feature type="domain" description="Integrase catalytic" evidence="5">
    <location>
        <begin position="1606"/>
        <end position="1767"/>
    </location>
</feature>
<dbReference type="Gene3D" id="3.30.70.270">
    <property type="match status" value="2"/>
</dbReference>
<dbReference type="Proteomes" id="UP001418222">
    <property type="component" value="Unassembled WGS sequence"/>
</dbReference>
<organism evidence="6 7">
    <name type="scientific">Platanthera zijinensis</name>
    <dbReference type="NCBI Taxonomy" id="2320716"/>
    <lineage>
        <taxon>Eukaryota</taxon>
        <taxon>Viridiplantae</taxon>
        <taxon>Streptophyta</taxon>
        <taxon>Embryophyta</taxon>
        <taxon>Tracheophyta</taxon>
        <taxon>Spermatophyta</taxon>
        <taxon>Magnoliopsida</taxon>
        <taxon>Liliopsida</taxon>
        <taxon>Asparagales</taxon>
        <taxon>Orchidaceae</taxon>
        <taxon>Orchidoideae</taxon>
        <taxon>Orchideae</taxon>
        <taxon>Orchidinae</taxon>
        <taxon>Platanthera</taxon>
    </lineage>
</organism>
<evidence type="ECO:0000313" key="7">
    <source>
        <dbReference type="Proteomes" id="UP001418222"/>
    </source>
</evidence>
<gene>
    <name evidence="6" type="ORF">KSP39_PZI013895</name>
</gene>
<dbReference type="Pfam" id="PF00078">
    <property type="entry name" value="RVT_1"/>
    <property type="match status" value="1"/>
</dbReference>
<dbReference type="Gene3D" id="3.10.10.10">
    <property type="entry name" value="HIV Type 1 Reverse Transcriptase, subunit A, domain 1"/>
    <property type="match status" value="1"/>
</dbReference>
<evidence type="ECO:0000256" key="1">
    <source>
        <dbReference type="ARBA" id="ARBA00023172"/>
    </source>
</evidence>
<dbReference type="InterPro" id="IPR043502">
    <property type="entry name" value="DNA/RNA_pol_sf"/>
</dbReference>
<keyword evidence="1" id="KW-0233">DNA recombination</keyword>
<dbReference type="EMBL" id="JBBWWQ010000011">
    <property type="protein sequence ID" value="KAK8935867.1"/>
    <property type="molecule type" value="Genomic_DNA"/>
</dbReference>
<dbReference type="InterPro" id="IPR012337">
    <property type="entry name" value="RNaseH-like_sf"/>
</dbReference>
<dbReference type="Gene3D" id="2.40.70.10">
    <property type="entry name" value="Acid Proteases"/>
    <property type="match status" value="1"/>
</dbReference>
<proteinExistence type="predicted"/>
<dbReference type="Pfam" id="PF03732">
    <property type="entry name" value="Retrotrans_gag"/>
    <property type="match status" value="1"/>
</dbReference>
<dbReference type="CDD" id="cd01647">
    <property type="entry name" value="RT_LTR"/>
    <property type="match status" value="1"/>
</dbReference>
<dbReference type="PROSITE" id="PS50879">
    <property type="entry name" value="RNASE_H_1"/>
    <property type="match status" value="1"/>
</dbReference>
<feature type="region of interest" description="Disordered" evidence="3">
    <location>
        <begin position="793"/>
        <end position="831"/>
    </location>
</feature>
<sequence>MAGDLGGGDEGGGDEGGSQNPGGYVGREEFMASIGGIMGMLQQISQRGECVTPLPQGPGLLPPEGAVSARVGEDAPGGRPGKEKVVEGSGRDLAGRELFPSPASAVSPVDLVARVETARPLARGSPFCELVLSAPVPEGFREPEMVYYVGKDDPLQHLQWFEDAVSIRPMTDAFKCRLFAITLKDKARDWFHQLPAGSIYGFEDLSRSFQLRFSTSKKRKKNPESIFLIKQKADESLAQYVDRFQEEILDIQEVPGFALQMAFTVGLREGFFKMSLTRKAPLSFEGLMEKAAKEIAMEAANPAFAKKLARLTEVESREPGGARQQEGRRREEPRGPAPQELSWRQPEGPVQGQWRGLPPGGRNYYHGGAGRLPQLGWRQGPRPLPPPPQQAMAIGRGRGRGRERGRGGAGAGRRRNHQEGRQEGEVAIPFCDFHEEEGHATATCPEFLELKGRRGAGEQQPPARIVEMTGVGEEDRCVDRSDVGDRGGIGVIHGGVGIEATRKASLHTMYRRGVASTSQAPPPDEKITFSRKDLPDHEDPFCDALVIRTAIEGFTVSRILVDNGSSVNVIFKKAFNEMRVEARRVLAADGPLFGFSGERKEVEGGVGLQVTLGGLSRNCRFVIVDAPSSYNAIFGRPLISAFRCVPSSFHQCLKLNSGGTQIRVRGDPKAARECYVTAVNTISWRGDAEELERRLEREEQEENRVEELGGGIAEEPVMAGESRVGGEGEEENRVEELGGGIAEEPVMAGESRVGREGKEERGRKRKIGEMEESVLGGGPVRVEERFVEEVDTAVEKKEGGEQELGNQEEGLAKEEEIPEDQEEEEEPSRLRAAVELQEVDILTQEGRKEKIKISGELGLEDQEEIRKCVQKNIDIFAWSAADMPGIDADVACHRLNLYPKVRPIQQKKRAIASRMAKPIREEVEKLLQAGFISANKYPGWVSNVVMVRKGEGKWRMCIDFSLLNKACPKDCYPLPRIDALVDSAVGFSLMSFLDAFSGYHQIRMHPPDIKDVTFITEDGCFSYNMMPFGLKNAGATYQRMMDRIFREQKGRNLEVYVDDLMIKSQDLKSHIADLEETFATVRKYKMRLNPLKCVFGACRGKFLGHLLTPSGVEPNPDKVRAILELESPTNTKEVQRLTGKLAGLSRFLSRAGERCSPFFRTLRGGKKFEWTSECESAFLALKQQLAKAPLLQGPREGEILFLYLGVGAGAVSSVLVREEGKKQFPVYYVSRVLKKAELKYPILEKLAFALVISARKLRPYFQAHSIQIVTDHPLRRILEGVEHSGRLAKWSIELSEFDLSYVPRLAIKAQAVADFLVDYTVEVKEAETSPIVAWEMLVDGASGKNSFGGGMVLISPEGTRIEQALKVHFILTNNQAEYEAIIAGLRLARELGIQDIKVSTDSMIVARHIKGEFEVREPTLQLYLTKVKRIIGQFRSFSVQHVPREENIRADLLAKHGPRAGGTMTELFRPSIEEGELMEVDQQRSWMDPFTTYLTTGRLPEGEIEKKQVRYKSAYYLLREGILYRKTLSGLLARCVSEKEVARVLEEIHSGECGSHSGSRTLEGRVLRQGYFWPALRKDAEEFARKCRKCQEFAPLQLLPAQRLRTITAPWPFAIWGLDLVGPFPQASGQRRFLLVMVDYFSKWLEVKALAKVTSQVVKSFIWGEIICRHGLPLAIVTDNGPQFASREFVDFCIRLGIDLRFASVHHPRSNGQVEAANKVIVNLLKKKVENLRGSWVEQLPSVLWALRTTPSSATGETPFKLSHGSEAVLPVEFEVESPRVAAARKGDEKWLVDNDEEQRLSLDLVEELRELASIRQEEVKRRMSRYFDKHVRVKQFEKGDLVLKKVDAAGRGASVGKLNPNWEGPFIVKEVLKSGGYHLQDVDGTPLDRARSGDDLKRFYP</sequence>
<feature type="compositionally biased region" description="Acidic residues" evidence="3">
    <location>
        <begin position="816"/>
        <end position="826"/>
    </location>
</feature>
<dbReference type="Pfam" id="PF13456">
    <property type="entry name" value="RVT_3"/>
    <property type="match status" value="1"/>
</dbReference>
<dbReference type="CDD" id="cd09279">
    <property type="entry name" value="RNase_HI_like"/>
    <property type="match status" value="1"/>
</dbReference>
<reference evidence="6 7" key="1">
    <citation type="journal article" date="2022" name="Nat. Plants">
        <title>Genomes of leafy and leafless Platanthera orchids illuminate the evolution of mycoheterotrophy.</title>
        <authorList>
            <person name="Li M.H."/>
            <person name="Liu K.W."/>
            <person name="Li Z."/>
            <person name="Lu H.C."/>
            <person name="Ye Q.L."/>
            <person name="Zhang D."/>
            <person name="Wang J.Y."/>
            <person name="Li Y.F."/>
            <person name="Zhong Z.M."/>
            <person name="Liu X."/>
            <person name="Yu X."/>
            <person name="Liu D.K."/>
            <person name="Tu X.D."/>
            <person name="Liu B."/>
            <person name="Hao Y."/>
            <person name="Liao X.Y."/>
            <person name="Jiang Y.T."/>
            <person name="Sun W.H."/>
            <person name="Chen J."/>
            <person name="Chen Y.Q."/>
            <person name="Ai Y."/>
            <person name="Zhai J.W."/>
            <person name="Wu S.S."/>
            <person name="Zhou Z."/>
            <person name="Hsiao Y.Y."/>
            <person name="Wu W.L."/>
            <person name="Chen Y.Y."/>
            <person name="Lin Y.F."/>
            <person name="Hsu J.L."/>
            <person name="Li C.Y."/>
            <person name="Wang Z.W."/>
            <person name="Zhao X."/>
            <person name="Zhong W.Y."/>
            <person name="Ma X.K."/>
            <person name="Ma L."/>
            <person name="Huang J."/>
            <person name="Chen G.Z."/>
            <person name="Huang M.Z."/>
            <person name="Huang L."/>
            <person name="Peng D.H."/>
            <person name="Luo Y.B."/>
            <person name="Zou S.Q."/>
            <person name="Chen S.P."/>
            <person name="Lan S."/>
            <person name="Tsai W.C."/>
            <person name="Van de Peer Y."/>
            <person name="Liu Z.J."/>
        </authorList>
    </citation>
    <scope>NUCLEOTIDE SEQUENCE [LARGE SCALE GENOMIC DNA]</scope>
    <source>
        <strain evidence="6">Lor287</strain>
    </source>
</reference>
<dbReference type="PROSITE" id="PS50994">
    <property type="entry name" value="INTEGRASE"/>
    <property type="match status" value="1"/>
</dbReference>